<accession>A0AAE9QVP0</accession>
<gene>
    <name evidence="1" type="ORF">NCTC11557_00213</name>
</gene>
<comment type="caution">
    <text evidence="1">The sequence shown here is derived from an EMBL/GenBank/DDBJ whole genome shotgun (WGS) entry which is preliminary data.</text>
</comment>
<dbReference type="RefSeq" id="WP_155782710.1">
    <property type="nucleotide sequence ID" value="NZ_CABEIY010000005.1"/>
</dbReference>
<protein>
    <submittedName>
        <fullName evidence="1">Uncharacterized protein</fullName>
    </submittedName>
</protein>
<organism evidence="1 2">
    <name type="scientific">Streptococcus dysgalactiae subsp. equisimilis</name>
    <name type="common">Streptococcus equisimilis</name>
    <dbReference type="NCBI Taxonomy" id="119602"/>
    <lineage>
        <taxon>Bacteria</taxon>
        <taxon>Bacillati</taxon>
        <taxon>Bacillota</taxon>
        <taxon>Bacilli</taxon>
        <taxon>Lactobacillales</taxon>
        <taxon>Streptococcaceae</taxon>
        <taxon>Streptococcus</taxon>
    </lineage>
</organism>
<evidence type="ECO:0000313" key="1">
    <source>
        <dbReference type="EMBL" id="VTT22833.1"/>
    </source>
</evidence>
<name>A0AAE9QVP0_STREQ</name>
<dbReference type="AlphaFoldDB" id="A0AAE9QVP0"/>
<dbReference type="Proteomes" id="UP000339049">
    <property type="component" value="Unassembled WGS sequence"/>
</dbReference>
<proteinExistence type="predicted"/>
<reference evidence="1 2" key="1">
    <citation type="submission" date="2019-05" db="EMBL/GenBank/DDBJ databases">
        <authorList>
            <consortium name="Pathogen Informatics"/>
        </authorList>
    </citation>
    <scope>NUCLEOTIDE SEQUENCE [LARGE SCALE GENOMIC DNA]</scope>
    <source>
        <strain evidence="1 2">NCTC11557</strain>
    </source>
</reference>
<dbReference type="EMBL" id="CABEIY010000005">
    <property type="protein sequence ID" value="VTT22833.1"/>
    <property type="molecule type" value="Genomic_DNA"/>
</dbReference>
<sequence>MATTSFTKNFNLSKAQSDSFVKRMTQNAPVILSKGFESKYEHPNAHLEKLRKVFKK</sequence>
<evidence type="ECO:0000313" key="2">
    <source>
        <dbReference type="Proteomes" id="UP000339049"/>
    </source>
</evidence>